<dbReference type="PIRSF" id="PIRSF005610">
    <property type="entry name" value="SirB"/>
    <property type="match status" value="1"/>
</dbReference>
<feature type="transmembrane region" description="Helical" evidence="1">
    <location>
        <begin position="97"/>
        <end position="117"/>
    </location>
</feature>
<dbReference type="EMBL" id="JABBXD010000001">
    <property type="protein sequence ID" value="MBD3584967.1"/>
    <property type="molecule type" value="Genomic_DNA"/>
</dbReference>
<name>A0ABR8LKZ1_9ALTE</name>
<dbReference type="Pfam" id="PF04247">
    <property type="entry name" value="SirB"/>
    <property type="match status" value="1"/>
</dbReference>
<keyword evidence="1" id="KW-1133">Transmembrane helix</keyword>
<dbReference type="PANTHER" id="PTHR39594:SF1">
    <property type="entry name" value="PROTEIN YCHQ"/>
    <property type="match status" value="1"/>
</dbReference>
<evidence type="ECO:0000256" key="1">
    <source>
        <dbReference type="SAM" id="Phobius"/>
    </source>
</evidence>
<accession>A0ABR8LKZ1</accession>
<feature type="transmembrane region" description="Helical" evidence="1">
    <location>
        <begin position="71"/>
        <end position="91"/>
    </location>
</feature>
<dbReference type="RefSeq" id="WP_191022514.1">
    <property type="nucleotide sequence ID" value="NZ_JABBXD010000001.1"/>
</dbReference>
<reference evidence="2 3" key="1">
    <citation type="submission" date="2020-04" db="EMBL/GenBank/DDBJ databases">
        <title>Salinimonas sp. HHU 13199.</title>
        <authorList>
            <person name="Cui X."/>
            <person name="Zhang D."/>
        </authorList>
    </citation>
    <scope>NUCLEOTIDE SEQUENCE [LARGE SCALE GENOMIC DNA]</scope>
    <source>
        <strain evidence="2 3">HHU 13199</strain>
    </source>
</reference>
<protein>
    <submittedName>
        <fullName evidence="2">SirB2 family protein</fullName>
    </submittedName>
</protein>
<feature type="transmembrane region" description="Helical" evidence="1">
    <location>
        <begin position="41"/>
        <end position="59"/>
    </location>
</feature>
<keyword evidence="3" id="KW-1185">Reference proteome</keyword>
<proteinExistence type="predicted"/>
<keyword evidence="1" id="KW-0812">Transmembrane</keyword>
<dbReference type="InterPro" id="IPR007360">
    <property type="entry name" value="SirB"/>
</dbReference>
<evidence type="ECO:0000313" key="3">
    <source>
        <dbReference type="Proteomes" id="UP000624419"/>
    </source>
</evidence>
<dbReference type="Proteomes" id="UP000624419">
    <property type="component" value="Unassembled WGS sequence"/>
</dbReference>
<comment type="caution">
    <text evidence="2">The sequence shown here is derived from an EMBL/GenBank/DDBJ whole genome shotgun (WGS) entry which is preliminary data.</text>
</comment>
<organism evidence="2 3">
    <name type="scientific">Salinimonas profundi</name>
    <dbReference type="NCBI Taxonomy" id="2729140"/>
    <lineage>
        <taxon>Bacteria</taxon>
        <taxon>Pseudomonadati</taxon>
        <taxon>Pseudomonadota</taxon>
        <taxon>Gammaproteobacteria</taxon>
        <taxon>Alteromonadales</taxon>
        <taxon>Alteromonadaceae</taxon>
        <taxon>Alteromonas/Salinimonas group</taxon>
        <taxon>Salinimonas</taxon>
    </lineage>
</organism>
<evidence type="ECO:0000313" key="2">
    <source>
        <dbReference type="EMBL" id="MBD3584967.1"/>
    </source>
</evidence>
<keyword evidence="1" id="KW-0472">Membrane</keyword>
<dbReference type="PANTHER" id="PTHR39594">
    <property type="entry name" value="PROTEIN YCHQ"/>
    <property type="match status" value="1"/>
</dbReference>
<gene>
    <name evidence="2" type="ORF">HHX48_04345</name>
</gene>
<sequence>MYMMAKHLHLTAVALSVLLFILRFILLQASPRVLEQKWAKILPHVIDTVLLASALWLCSILSQWPFINDWLTFKVVGLVIYILLGMFALKWGRSAPLRWIGFIGALTWIVLIARVAFTKQAVIF</sequence>